<evidence type="ECO:0000313" key="2">
    <source>
        <dbReference type="EMBL" id="OTY34932.1"/>
    </source>
</evidence>
<proteinExistence type="predicted"/>
<organism evidence="2 3">
    <name type="scientific">Bacillus thuringiensis serovar pingluonsis</name>
    <dbReference type="NCBI Taxonomy" id="180881"/>
    <lineage>
        <taxon>Bacteria</taxon>
        <taxon>Bacillati</taxon>
        <taxon>Bacillota</taxon>
        <taxon>Bacilli</taxon>
        <taxon>Bacillales</taxon>
        <taxon>Bacillaceae</taxon>
        <taxon>Bacillus</taxon>
        <taxon>Bacillus cereus group</taxon>
    </lineage>
</organism>
<feature type="signal peptide" evidence="1">
    <location>
        <begin position="1"/>
        <end position="32"/>
    </location>
</feature>
<reference evidence="2 3" key="1">
    <citation type="submission" date="2016-10" db="EMBL/GenBank/DDBJ databases">
        <title>Comparative genomics of Bacillus thuringiensis reveals a path to pathogens against multiple invertebrate hosts.</title>
        <authorList>
            <person name="Zheng J."/>
            <person name="Gao Q."/>
            <person name="Liu H."/>
            <person name="Peng D."/>
            <person name="Ruan L."/>
            <person name="Sun M."/>
        </authorList>
    </citation>
    <scope>NUCLEOTIDE SEQUENCE [LARGE SCALE GENOMIC DNA]</scope>
    <source>
        <strain evidence="2">BGSC 4BX1</strain>
    </source>
</reference>
<name>A0A243AZ26_BACTU</name>
<gene>
    <name evidence="2" type="ORF">BK742_27130</name>
</gene>
<evidence type="ECO:0000256" key="1">
    <source>
        <dbReference type="SAM" id="SignalP"/>
    </source>
</evidence>
<comment type="caution">
    <text evidence="2">The sequence shown here is derived from an EMBL/GenBank/DDBJ whole genome shotgun (WGS) entry which is preliminary data.</text>
</comment>
<protein>
    <submittedName>
        <fullName evidence="2">Uncharacterized protein</fullName>
    </submittedName>
</protein>
<dbReference type="EMBL" id="NFDL01000120">
    <property type="protein sequence ID" value="OTY34932.1"/>
    <property type="molecule type" value="Genomic_DNA"/>
</dbReference>
<dbReference type="AlphaFoldDB" id="A0A243AZ26"/>
<feature type="chain" id="PRO_5012331422" evidence="1">
    <location>
        <begin position="33"/>
        <end position="196"/>
    </location>
</feature>
<sequence>MLKINSKLKKVIPATLACATLATVAAPFSSYAAVDNKNVATVTNQEFEQDVQVISNDLQFIFETASTKENGKYVLNEGMIEDKYGKESLPAIKVFVKMMNEEAVSVEEIKNLQNPSEVALNGNAAVYRSAYVDCIVNKVIQFTGIGFLTGGIKELISRSAWDLVAKELAKIVGKNALKGGIAGMAASLAWFAIACK</sequence>
<accession>A0A243AZ26</accession>
<evidence type="ECO:0000313" key="3">
    <source>
        <dbReference type="Proteomes" id="UP000195089"/>
    </source>
</evidence>
<dbReference type="Proteomes" id="UP000195089">
    <property type="component" value="Unassembled WGS sequence"/>
</dbReference>
<keyword evidence="1" id="KW-0732">Signal</keyword>
<dbReference type="RefSeq" id="WP_088120682.1">
    <property type="nucleotide sequence ID" value="NZ_NFDL01000120.1"/>
</dbReference>